<reference evidence="3 4" key="1">
    <citation type="submission" date="2024-03" db="EMBL/GenBank/DDBJ databases">
        <title>High-quality draft genome sequence of Oceanobacter sp. wDCs-4.</title>
        <authorList>
            <person name="Dong C."/>
        </authorList>
    </citation>
    <scope>NUCLEOTIDE SEQUENCE [LARGE SCALE GENOMIC DNA]</scope>
    <source>
        <strain evidence="4">wDCs-4</strain>
    </source>
</reference>
<dbReference type="InterPro" id="IPR011055">
    <property type="entry name" value="Dup_hybrid_motif"/>
</dbReference>
<dbReference type="InterPro" id="IPR036779">
    <property type="entry name" value="LysM_dom_sf"/>
</dbReference>
<accession>A0ABW8NKW0</accession>
<dbReference type="InterPro" id="IPR016047">
    <property type="entry name" value="M23ase_b-sheet_dom"/>
</dbReference>
<sequence length="273" mass="29109">MKRLTAVTTAVTLVAIVAITSGCTTGSGFVSVEQKFGNSERPVYKKTERVEKSSGFHIVEKGDTLYSIAWRYGVDHHDLAKANGITSPYTIYPGQKIDVRATAAAVVTIKKPTPSRSVSKPAASVSIPPTPVDVPVVTGQNPPEPVVESTPNDWVWPVPGKIMAQFSTKKPVNKGIDLAGAMGESVSAAAAGTVVYAGQGLRGYGNLVIIKHDETYLSAYAHTSRILVSEKEVVKAGQIIAETGSTGTDKVKLHFEVRKNGKPVDPLLYLPKR</sequence>
<dbReference type="Proteomes" id="UP001620597">
    <property type="component" value="Unassembled WGS sequence"/>
</dbReference>
<dbReference type="PROSITE" id="PS51782">
    <property type="entry name" value="LYSM"/>
    <property type="match status" value="1"/>
</dbReference>
<organism evidence="3 4">
    <name type="scientific">Oceanobacter antarcticus</name>
    <dbReference type="NCBI Taxonomy" id="3133425"/>
    <lineage>
        <taxon>Bacteria</taxon>
        <taxon>Pseudomonadati</taxon>
        <taxon>Pseudomonadota</taxon>
        <taxon>Gammaproteobacteria</taxon>
        <taxon>Oceanospirillales</taxon>
        <taxon>Oceanospirillaceae</taxon>
        <taxon>Oceanobacter</taxon>
    </lineage>
</organism>
<dbReference type="RefSeq" id="WP_416206532.1">
    <property type="nucleotide sequence ID" value="NZ_JBBKTX010000017.1"/>
</dbReference>
<dbReference type="SMART" id="SM00257">
    <property type="entry name" value="LysM"/>
    <property type="match status" value="1"/>
</dbReference>
<dbReference type="EMBL" id="JBBKTX010000017">
    <property type="protein sequence ID" value="MFK4753501.1"/>
    <property type="molecule type" value="Genomic_DNA"/>
</dbReference>
<name>A0ABW8NKW0_9GAMM</name>
<evidence type="ECO:0000256" key="1">
    <source>
        <dbReference type="ARBA" id="ARBA00038420"/>
    </source>
</evidence>
<proteinExistence type="inferred from homology"/>
<dbReference type="CDD" id="cd12797">
    <property type="entry name" value="M23_peptidase"/>
    <property type="match status" value="1"/>
</dbReference>
<dbReference type="Pfam" id="PF01476">
    <property type="entry name" value="LysM"/>
    <property type="match status" value="1"/>
</dbReference>
<dbReference type="InterPro" id="IPR050570">
    <property type="entry name" value="Cell_wall_metabolism_enzyme"/>
</dbReference>
<dbReference type="SUPFAM" id="SSF51261">
    <property type="entry name" value="Duplicated hybrid motif"/>
    <property type="match status" value="1"/>
</dbReference>
<dbReference type="PROSITE" id="PS51257">
    <property type="entry name" value="PROKAR_LIPOPROTEIN"/>
    <property type="match status" value="1"/>
</dbReference>
<comment type="similarity">
    <text evidence="1">Belongs to the E.coli NlpD/Haemophilus LppB family.</text>
</comment>
<feature type="domain" description="LysM" evidence="2">
    <location>
        <begin position="55"/>
        <end position="99"/>
    </location>
</feature>
<dbReference type="Gene3D" id="3.10.350.10">
    <property type="entry name" value="LysM domain"/>
    <property type="match status" value="1"/>
</dbReference>
<gene>
    <name evidence="3" type="ORF">WG929_13885</name>
</gene>
<dbReference type="CDD" id="cd00118">
    <property type="entry name" value="LysM"/>
    <property type="match status" value="1"/>
</dbReference>
<dbReference type="InterPro" id="IPR018392">
    <property type="entry name" value="LysM"/>
</dbReference>
<dbReference type="PANTHER" id="PTHR21666:SF263">
    <property type="entry name" value="MUREIN HYDROLASE ACTIVATOR NLPD"/>
    <property type="match status" value="1"/>
</dbReference>
<evidence type="ECO:0000259" key="2">
    <source>
        <dbReference type="PROSITE" id="PS51782"/>
    </source>
</evidence>
<protein>
    <submittedName>
        <fullName evidence="3">Peptidoglycan DD-metalloendopeptidase family protein</fullName>
    </submittedName>
</protein>
<dbReference type="PANTHER" id="PTHR21666">
    <property type="entry name" value="PEPTIDASE-RELATED"/>
    <property type="match status" value="1"/>
</dbReference>
<dbReference type="Gene3D" id="2.70.70.10">
    <property type="entry name" value="Glucose Permease (Domain IIA)"/>
    <property type="match status" value="1"/>
</dbReference>
<dbReference type="Pfam" id="PF01551">
    <property type="entry name" value="Peptidase_M23"/>
    <property type="match status" value="1"/>
</dbReference>
<keyword evidence="4" id="KW-1185">Reference proteome</keyword>
<comment type="caution">
    <text evidence="3">The sequence shown here is derived from an EMBL/GenBank/DDBJ whole genome shotgun (WGS) entry which is preliminary data.</text>
</comment>
<evidence type="ECO:0000313" key="4">
    <source>
        <dbReference type="Proteomes" id="UP001620597"/>
    </source>
</evidence>
<evidence type="ECO:0000313" key="3">
    <source>
        <dbReference type="EMBL" id="MFK4753501.1"/>
    </source>
</evidence>